<feature type="domain" description="Cytochrome P460" evidence="2">
    <location>
        <begin position="43"/>
        <end position="166"/>
    </location>
</feature>
<evidence type="ECO:0000313" key="3">
    <source>
        <dbReference type="EMBL" id="CAB3765637.1"/>
    </source>
</evidence>
<dbReference type="EMBL" id="CADIKF010000042">
    <property type="protein sequence ID" value="CAB3765637.1"/>
    <property type="molecule type" value="Genomic_DNA"/>
</dbReference>
<name>A0A6J5EIQ5_9BURK</name>
<dbReference type="InterPro" id="IPR038142">
    <property type="entry name" value="Cytochrome_P460_sp"/>
</dbReference>
<reference evidence="3 4" key="1">
    <citation type="submission" date="2020-04" db="EMBL/GenBank/DDBJ databases">
        <authorList>
            <person name="De Canck E."/>
        </authorList>
    </citation>
    <scope>NUCLEOTIDE SEQUENCE [LARGE SCALE GENOMIC DNA]</scope>
    <source>
        <strain evidence="3 4">LMG 29739</strain>
    </source>
</reference>
<feature type="chain" id="PRO_5026852028" description="Cytochrome P460 domain-containing protein" evidence="1">
    <location>
        <begin position="28"/>
        <end position="170"/>
    </location>
</feature>
<protein>
    <recommendedName>
        <fullName evidence="2">Cytochrome P460 domain-containing protein</fullName>
    </recommendedName>
</protein>
<dbReference type="Gene3D" id="3.50.70.20">
    <property type="entry name" value="Cytochrome P460"/>
    <property type="match status" value="1"/>
</dbReference>
<dbReference type="Pfam" id="PF16694">
    <property type="entry name" value="Cytochrome_P460"/>
    <property type="match status" value="1"/>
</dbReference>
<sequence>MKSTCSGLVAALLMTLVSASVSLPADAASAAEAASPIYGVTIPHGYRKWQFVAPAEEADPLNELRIVLGNPTAMKALEKNTLPFPDGSILVKLAWKRVPSAEFGPASVPGAATTVQVMVKDSKRYPDSGGWGFGRFINGQPTDLAQHQTCFACHQARVKNHDFVFTRLAP</sequence>
<dbReference type="CDD" id="cd20753">
    <property type="entry name" value="cyt_P460_Mc-like"/>
    <property type="match status" value="1"/>
</dbReference>
<dbReference type="AlphaFoldDB" id="A0A6J5EIQ5"/>
<evidence type="ECO:0000256" key="1">
    <source>
        <dbReference type="SAM" id="SignalP"/>
    </source>
</evidence>
<evidence type="ECO:0000259" key="2">
    <source>
        <dbReference type="Pfam" id="PF16694"/>
    </source>
</evidence>
<organism evidence="3 4">
    <name type="scientific">Paraburkholderia solisilvae</name>
    <dbReference type="NCBI Taxonomy" id="624376"/>
    <lineage>
        <taxon>Bacteria</taxon>
        <taxon>Pseudomonadati</taxon>
        <taxon>Pseudomonadota</taxon>
        <taxon>Betaproteobacteria</taxon>
        <taxon>Burkholderiales</taxon>
        <taxon>Burkholderiaceae</taxon>
        <taxon>Paraburkholderia</taxon>
    </lineage>
</organism>
<evidence type="ECO:0000313" key="4">
    <source>
        <dbReference type="Proteomes" id="UP000494329"/>
    </source>
</evidence>
<proteinExistence type="predicted"/>
<keyword evidence="4" id="KW-1185">Reference proteome</keyword>
<accession>A0A6J5EIQ5</accession>
<gene>
    <name evidence="3" type="ORF">LMG29739_04613</name>
</gene>
<dbReference type="InterPro" id="IPR032033">
    <property type="entry name" value="Cytochrome_P460"/>
</dbReference>
<feature type="signal peptide" evidence="1">
    <location>
        <begin position="1"/>
        <end position="27"/>
    </location>
</feature>
<dbReference type="Proteomes" id="UP000494329">
    <property type="component" value="Unassembled WGS sequence"/>
</dbReference>
<keyword evidence="1" id="KW-0732">Signal</keyword>